<dbReference type="Gene3D" id="2.10.70.10">
    <property type="entry name" value="Complement Module, domain 1"/>
    <property type="match status" value="1"/>
</dbReference>
<evidence type="ECO:0000313" key="5">
    <source>
        <dbReference type="EMBL" id="GBO18750.1"/>
    </source>
</evidence>
<keyword evidence="7" id="KW-1185">Reference proteome</keyword>
<dbReference type="PROSITE" id="PS50923">
    <property type="entry name" value="SUSHI"/>
    <property type="match status" value="1"/>
</dbReference>
<protein>
    <recommendedName>
        <fullName evidence="4">Sushi domain-containing protein</fullName>
    </recommendedName>
</protein>
<dbReference type="SUPFAM" id="SSF57535">
    <property type="entry name" value="Complement control module/SCR domain"/>
    <property type="match status" value="1"/>
</dbReference>
<feature type="domain" description="Sushi" evidence="4">
    <location>
        <begin position="32"/>
        <end position="99"/>
    </location>
</feature>
<dbReference type="OrthoDB" id="6103690at2759"/>
<dbReference type="EMBL" id="BGPR01042354">
    <property type="protein sequence ID" value="GBO18752.1"/>
    <property type="molecule type" value="Genomic_DNA"/>
</dbReference>
<dbReference type="CDD" id="cd00033">
    <property type="entry name" value="CCP"/>
    <property type="match status" value="1"/>
</dbReference>
<feature type="signal peptide" evidence="3">
    <location>
        <begin position="1"/>
        <end position="30"/>
    </location>
</feature>
<dbReference type="AlphaFoldDB" id="A0A4Y2V4H2"/>
<dbReference type="Proteomes" id="UP000499080">
    <property type="component" value="Unassembled WGS sequence"/>
</dbReference>
<comment type="caution">
    <text evidence="5">The sequence shown here is derived from an EMBL/GenBank/DDBJ whole genome shotgun (WGS) entry which is preliminary data.</text>
</comment>
<reference evidence="5 7" key="1">
    <citation type="journal article" date="2019" name="Sci. Rep.">
        <title>Orb-weaving spider Araneus ventricosus genome elucidates the spidroin gene catalogue.</title>
        <authorList>
            <person name="Kono N."/>
            <person name="Nakamura H."/>
            <person name="Ohtoshi R."/>
            <person name="Moran D.A.P."/>
            <person name="Shinohara A."/>
            <person name="Yoshida Y."/>
            <person name="Fujiwara M."/>
            <person name="Mori M."/>
            <person name="Tomita M."/>
            <person name="Arakawa K."/>
        </authorList>
    </citation>
    <scope>NUCLEOTIDE SEQUENCE [LARGE SCALE GENOMIC DNA]</scope>
</reference>
<organism evidence="5 7">
    <name type="scientific">Araneus ventricosus</name>
    <name type="common">Orbweaver spider</name>
    <name type="synonym">Epeira ventricosa</name>
    <dbReference type="NCBI Taxonomy" id="182803"/>
    <lineage>
        <taxon>Eukaryota</taxon>
        <taxon>Metazoa</taxon>
        <taxon>Ecdysozoa</taxon>
        <taxon>Arthropoda</taxon>
        <taxon>Chelicerata</taxon>
        <taxon>Arachnida</taxon>
        <taxon>Araneae</taxon>
        <taxon>Araneomorphae</taxon>
        <taxon>Entelegynae</taxon>
        <taxon>Araneoidea</taxon>
        <taxon>Araneidae</taxon>
        <taxon>Araneus</taxon>
    </lineage>
</organism>
<feature type="chain" id="PRO_5033458732" description="Sushi domain-containing protein" evidence="3">
    <location>
        <begin position="31"/>
        <end position="132"/>
    </location>
</feature>
<dbReference type="InterPro" id="IPR035976">
    <property type="entry name" value="Sushi/SCR/CCP_sf"/>
</dbReference>
<proteinExistence type="predicted"/>
<evidence type="ECO:0000259" key="4">
    <source>
        <dbReference type="PROSITE" id="PS50923"/>
    </source>
</evidence>
<keyword evidence="2" id="KW-0768">Sushi</keyword>
<keyword evidence="1" id="KW-1015">Disulfide bond</keyword>
<name>A0A4Y2V4H2_ARAVE</name>
<sequence>MLVKYPPGFPAPSVIRLAGWLLLIPQFFCATTTCPPPDFPERGRYEPVKADYEVGQTIYYHCDPRLPMIDANHVWLHELQAATCEASGKWSRGTPFCAFDVTPSRLAISIRLLDGDLTAHSLLHLPLVLAHT</sequence>
<keyword evidence="3" id="KW-0732">Signal</keyword>
<evidence type="ECO:0000256" key="2">
    <source>
        <dbReference type="PROSITE-ProRule" id="PRU00302"/>
    </source>
</evidence>
<gene>
    <name evidence="6" type="ORF">AVEN_251105_1</name>
    <name evidence="5" type="ORF">AVEN_6513_1</name>
</gene>
<dbReference type="InterPro" id="IPR000436">
    <property type="entry name" value="Sushi_SCR_CCP_dom"/>
</dbReference>
<dbReference type="EMBL" id="BGPR01042353">
    <property type="protein sequence ID" value="GBO18750.1"/>
    <property type="molecule type" value="Genomic_DNA"/>
</dbReference>
<accession>A0A4Y2V4H2</accession>
<evidence type="ECO:0000256" key="1">
    <source>
        <dbReference type="ARBA" id="ARBA00023157"/>
    </source>
</evidence>
<evidence type="ECO:0000256" key="3">
    <source>
        <dbReference type="SAM" id="SignalP"/>
    </source>
</evidence>
<evidence type="ECO:0000313" key="7">
    <source>
        <dbReference type="Proteomes" id="UP000499080"/>
    </source>
</evidence>
<dbReference type="SMART" id="SM00032">
    <property type="entry name" value="CCP"/>
    <property type="match status" value="1"/>
</dbReference>
<evidence type="ECO:0000313" key="6">
    <source>
        <dbReference type="EMBL" id="GBO18752.1"/>
    </source>
</evidence>
<comment type="caution">
    <text evidence="2">Lacks conserved residue(s) required for the propagation of feature annotation.</text>
</comment>
<dbReference type="Pfam" id="PF00084">
    <property type="entry name" value="Sushi"/>
    <property type="match status" value="1"/>
</dbReference>